<dbReference type="SUPFAM" id="SSF52540">
    <property type="entry name" value="P-loop containing nucleoside triphosphate hydrolases"/>
    <property type="match status" value="1"/>
</dbReference>
<reference evidence="1" key="1">
    <citation type="journal article" date="2014" name="Front. Microbiol.">
        <title>High frequency of phylogenetically diverse reductive dehalogenase-homologous genes in deep subseafloor sedimentary metagenomes.</title>
        <authorList>
            <person name="Kawai M."/>
            <person name="Futagami T."/>
            <person name="Toyoda A."/>
            <person name="Takaki Y."/>
            <person name="Nishi S."/>
            <person name="Hori S."/>
            <person name="Arai W."/>
            <person name="Tsubouchi T."/>
            <person name="Morono Y."/>
            <person name="Uchiyama I."/>
            <person name="Ito T."/>
            <person name="Fujiyama A."/>
            <person name="Inagaki F."/>
            <person name="Takami H."/>
        </authorList>
    </citation>
    <scope>NUCLEOTIDE SEQUENCE</scope>
    <source>
        <strain evidence="1">Expedition CK06-06</strain>
    </source>
</reference>
<dbReference type="EMBL" id="BART01014917">
    <property type="protein sequence ID" value="GAG78462.1"/>
    <property type="molecule type" value="Genomic_DNA"/>
</dbReference>
<sequence>LVVFDLSRAQTFSKMKEWISDMHKLINKKIPFVILGNKVDLLTEIGEVIDQNEPH</sequence>
<accession>X1BB91</accession>
<dbReference type="InterPro" id="IPR001806">
    <property type="entry name" value="Small_GTPase"/>
</dbReference>
<dbReference type="GO" id="GO:0005525">
    <property type="term" value="F:GTP binding"/>
    <property type="evidence" value="ECO:0007669"/>
    <property type="project" value="InterPro"/>
</dbReference>
<organism evidence="1">
    <name type="scientific">marine sediment metagenome</name>
    <dbReference type="NCBI Taxonomy" id="412755"/>
    <lineage>
        <taxon>unclassified sequences</taxon>
        <taxon>metagenomes</taxon>
        <taxon>ecological metagenomes</taxon>
    </lineage>
</organism>
<comment type="caution">
    <text evidence="1">The sequence shown here is derived from an EMBL/GenBank/DDBJ whole genome shotgun (WGS) entry which is preliminary data.</text>
</comment>
<gene>
    <name evidence="1" type="ORF">S01H4_29313</name>
</gene>
<proteinExistence type="predicted"/>
<dbReference type="Pfam" id="PF00071">
    <property type="entry name" value="Ras"/>
    <property type="match status" value="1"/>
</dbReference>
<dbReference type="GO" id="GO:0003924">
    <property type="term" value="F:GTPase activity"/>
    <property type="evidence" value="ECO:0007669"/>
    <property type="project" value="InterPro"/>
</dbReference>
<feature type="non-terminal residue" evidence="1">
    <location>
        <position position="1"/>
    </location>
</feature>
<dbReference type="InterPro" id="IPR027417">
    <property type="entry name" value="P-loop_NTPase"/>
</dbReference>
<dbReference type="AlphaFoldDB" id="X1BB91"/>
<protein>
    <recommendedName>
        <fullName evidence="2">GTP-binding protein</fullName>
    </recommendedName>
</protein>
<evidence type="ECO:0000313" key="1">
    <source>
        <dbReference type="EMBL" id="GAG78462.1"/>
    </source>
</evidence>
<name>X1BB91_9ZZZZ</name>
<evidence type="ECO:0008006" key="2">
    <source>
        <dbReference type="Google" id="ProtNLM"/>
    </source>
</evidence>
<dbReference type="Gene3D" id="3.40.50.300">
    <property type="entry name" value="P-loop containing nucleotide triphosphate hydrolases"/>
    <property type="match status" value="1"/>
</dbReference>